<gene>
    <name evidence="1" type="ORF">MRB53_025451</name>
</gene>
<protein>
    <submittedName>
        <fullName evidence="1">Uncharacterized protein</fullName>
    </submittedName>
</protein>
<keyword evidence="2" id="KW-1185">Reference proteome</keyword>
<dbReference type="Proteomes" id="UP001234297">
    <property type="component" value="Chromosome 8"/>
</dbReference>
<evidence type="ECO:0000313" key="2">
    <source>
        <dbReference type="Proteomes" id="UP001234297"/>
    </source>
</evidence>
<comment type="caution">
    <text evidence="1">The sequence shown here is derived from an EMBL/GenBank/DDBJ whole genome shotgun (WGS) entry which is preliminary data.</text>
</comment>
<evidence type="ECO:0000313" key="1">
    <source>
        <dbReference type="EMBL" id="KAJ8632115.1"/>
    </source>
</evidence>
<name>A0ACC2LF84_PERAE</name>
<sequence length="248" mass="27514">MGKRKIEMRKIENKNARQVCFSKRRQGLFQKTNELSILCGVDIAVLSFSPAGRLFSFANTDIDSILDRYCKENYQCCPTSTTTSSNGEGGENFWWEKVNVEEVDKGEELQQLRKSLGDARGKVASRIQKLLSALSSLPSLIPSSCDLTTCAEAEDVKWPPLSRPCLMGDESAANAMNTTYVVEVEAPPLPPLQHDGVMQLESSSLYFAKEDDDDGLMMPIFGGEDYDDGLMNPILEAEDADWLMMMSG</sequence>
<accession>A0ACC2LF84</accession>
<reference evidence="1 2" key="1">
    <citation type="journal article" date="2022" name="Hortic Res">
        <title>A haplotype resolved chromosomal level avocado genome allows analysis of novel avocado genes.</title>
        <authorList>
            <person name="Nath O."/>
            <person name="Fletcher S.J."/>
            <person name="Hayward A."/>
            <person name="Shaw L.M."/>
            <person name="Masouleh A.K."/>
            <person name="Furtado A."/>
            <person name="Henry R.J."/>
            <person name="Mitter N."/>
        </authorList>
    </citation>
    <scope>NUCLEOTIDE SEQUENCE [LARGE SCALE GENOMIC DNA]</scope>
    <source>
        <strain evidence="2">cv. Hass</strain>
    </source>
</reference>
<dbReference type="EMBL" id="CM056816">
    <property type="protein sequence ID" value="KAJ8632115.1"/>
    <property type="molecule type" value="Genomic_DNA"/>
</dbReference>
<organism evidence="1 2">
    <name type="scientific">Persea americana</name>
    <name type="common">Avocado</name>
    <dbReference type="NCBI Taxonomy" id="3435"/>
    <lineage>
        <taxon>Eukaryota</taxon>
        <taxon>Viridiplantae</taxon>
        <taxon>Streptophyta</taxon>
        <taxon>Embryophyta</taxon>
        <taxon>Tracheophyta</taxon>
        <taxon>Spermatophyta</taxon>
        <taxon>Magnoliopsida</taxon>
        <taxon>Magnoliidae</taxon>
        <taxon>Laurales</taxon>
        <taxon>Lauraceae</taxon>
        <taxon>Persea</taxon>
    </lineage>
</organism>
<proteinExistence type="predicted"/>